<gene>
    <name evidence="2" type="ORF">ACFH04_09860</name>
</gene>
<sequence length="109" mass="11536">MKLWSPVRRALFTACAASLAVVVSGTTAFAAPYHQINGPEEYASAGQEKTVTAQCPGNEVPTGGGGYSTTVYFTVSRSFAIGSTWYWSGRNTHPTEPAKVSAFVICTLP</sequence>
<accession>A0ABV6TF03</accession>
<dbReference type="Proteomes" id="UP001589887">
    <property type="component" value="Unassembled WGS sequence"/>
</dbReference>
<evidence type="ECO:0008006" key="4">
    <source>
        <dbReference type="Google" id="ProtNLM"/>
    </source>
</evidence>
<protein>
    <recommendedName>
        <fullName evidence="4">Ig-like domain-containing protein</fullName>
    </recommendedName>
</protein>
<evidence type="ECO:0000313" key="3">
    <source>
        <dbReference type="Proteomes" id="UP001589887"/>
    </source>
</evidence>
<name>A0ABV6TF03_9ACTN</name>
<comment type="caution">
    <text evidence="2">The sequence shown here is derived from an EMBL/GenBank/DDBJ whole genome shotgun (WGS) entry which is preliminary data.</text>
</comment>
<reference evidence="2 3" key="1">
    <citation type="submission" date="2024-09" db="EMBL/GenBank/DDBJ databases">
        <authorList>
            <person name="Sun Q."/>
            <person name="Mori K."/>
        </authorList>
    </citation>
    <scope>NUCLEOTIDE SEQUENCE [LARGE SCALE GENOMIC DNA]</scope>
    <source>
        <strain evidence="2 3">JCM 4557</strain>
    </source>
</reference>
<keyword evidence="3" id="KW-1185">Reference proteome</keyword>
<evidence type="ECO:0000313" key="2">
    <source>
        <dbReference type="EMBL" id="MFC0844013.1"/>
    </source>
</evidence>
<dbReference type="RefSeq" id="WP_394317942.1">
    <property type="nucleotide sequence ID" value="NZ_JBHMQV010000009.1"/>
</dbReference>
<feature type="chain" id="PRO_5045848374" description="Ig-like domain-containing protein" evidence="1">
    <location>
        <begin position="31"/>
        <end position="109"/>
    </location>
</feature>
<evidence type="ECO:0000256" key="1">
    <source>
        <dbReference type="SAM" id="SignalP"/>
    </source>
</evidence>
<keyword evidence="1" id="KW-0732">Signal</keyword>
<feature type="signal peptide" evidence="1">
    <location>
        <begin position="1"/>
        <end position="30"/>
    </location>
</feature>
<proteinExistence type="predicted"/>
<dbReference type="EMBL" id="JBHMQV010000009">
    <property type="protein sequence ID" value="MFC0844013.1"/>
    <property type="molecule type" value="Genomic_DNA"/>
</dbReference>
<organism evidence="2 3">
    <name type="scientific">Streptomyces noboritoensis</name>
    <dbReference type="NCBI Taxonomy" id="67337"/>
    <lineage>
        <taxon>Bacteria</taxon>
        <taxon>Bacillati</taxon>
        <taxon>Actinomycetota</taxon>
        <taxon>Actinomycetes</taxon>
        <taxon>Kitasatosporales</taxon>
        <taxon>Streptomycetaceae</taxon>
        <taxon>Streptomyces</taxon>
    </lineage>
</organism>